<dbReference type="PANTHER" id="PTHR32196:SF72">
    <property type="entry name" value="RIBOSE IMPORT PERMEASE PROTEIN RBSC"/>
    <property type="match status" value="1"/>
</dbReference>
<keyword evidence="3 7" id="KW-0812">Transmembrane</keyword>
<dbReference type="Pfam" id="PF02653">
    <property type="entry name" value="BPD_transp_2"/>
    <property type="match status" value="1"/>
</dbReference>
<evidence type="ECO:0000256" key="2">
    <source>
        <dbReference type="ARBA" id="ARBA00022475"/>
    </source>
</evidence>
<evidence type="ECO:0000256" key="3">
    <source>
        <dbReference type="ARBA" id="ARBA00022692"/>
    </source>
</evidence>
<feature type="transmembrane region" description="Helical" evidence="7">
    <location>
        <begin position="316"/>
        <end position="336"/>
    </location>
</feature>
<evidence type="ECO:0000256" key="6">
    <source>
        <dbReference type="SAM" id="MobiDB-lite"/>
    </source>
</evidence>
<feature type="transmembrane region" description="Helical" evidence="7">
    <location>
        <begin position="92"/>
        <end position="109"/>
    </location>
</feature>
<feature type="transmembrane region" description="Helical" evidence="7">
    <location>
        <begin position="33"/>
        <end position="54"/>
    </location>
</feature>
<feature type="transmembrane region" description="Helical" evidence="7">
    <location>
        <begin position="66"/>
        <end position="85"/>
    </location>
</feature>
<organism evidence="8 9">
    <name type="scientific">Georgenia daeguensis</name>
    <dbReference type="NCBI Taxonomy" id="908355"/>
    <lineage>
        <taxon>Bacteria</taxon>
        <taxon>Bacillati</taxon>
        <taxon>Actinomycetota</taxon>
        <taxon>Actinomycetes</taxon>
        <taxon>Micrococcales</taxon>
        <taxon>Bogoriellaceae</taxon>
        <taxon>Georgenia</taxon>
    </lineage>
</organism>
<gene>
    <name evidence="8" type="ORF">GCM10022262_34470</name>
</gene>
<feature type="region of interest" description="Disordered" evidence="6">
    <location>
        <begin position="348"/>
        <end position="369"/>
    </location>
</feature>
<sequence length="369" mass="38341">MDNATTTGGSRHKGGAVSTEAAGWRRLFMSGPVPAPVIAPAAMIMGLGLIMLIFQPNFFAMGNLKAVLLDASIVGILAVGMTVVITTKGIDLSIGGILIFSSVVMSAVIKDFGAPAIVGMAAALVAGSMAGLVNGLMIEKVGIPAFIATLSSELVWRGIALLYAGGAVFYAFPEIIVWIGSGRILGQIPVPIVLMLGTFLVAHIVWTYRRYGLRVHSVGGDEESARRMGIDVGRYRIGAYTLMGALAGFAGIVMTGRLDAVVASGAVEILLLTIAAVLVGGTDLFGGRGSMIGSLLGAILLAMIFNAVILLGFDSFWQFIMAGIVILVTIAMHSTADKRRARRAAKAATKQRLAEEDVPVPAARPTASV</sequence>
<reference evidence="9" key="1">
    <citation type="journal article" date="2019" name="Int. J. Syst. Evol. Microbiol.">
        <title>The Global Catalogue of Microorganisms (GCM) 10K type strain sequencing project: providing services to taxonomists for standard genome sequencing and annotation.</title>
        <authorList>
            <consortium name="The Broad Institute Genomics Platform"/>
            <consortium name="The Broad Institute Genome Sequencing Center for Infectious Disease"/>
            <person name="Wu L."/>
            <person name="Ma J."/>
        </authorList>
    </citation>
    <scope>NUCLEOTIDE SEQUENCE [LARGE SCALE GENOMIC DNA]</scope>
    <source>
        <strain evidence="9">JCM 17459</strain>
    </source>
</reference>
<dbReference type="RefSeq" id="WP_345043925.1">
    <property type="nucleotide sequence ID" value="NZ_BAABBA010000021.1"/>
</dbReference>
<evidence type="ECO:0000256" key="1">
    <source>
        <dbReference type="ARBA" id="ARBA00004651"/>
    </source>
</evidence>
<feature type="transmembrane region" description="Helical" evidence="7">
    <location>
        <begin position="237"/>
        <end position="254"/>
    </location>
</feature>
<feature type="transmembrane region" description="Helical" evidence="7">
    <location>
        <begin position="260"/>
        <end position="279"/>
    </location>
</feature>
<keyword evidence="9" id="KW-1185">Reference proteome</keyword>
<feature type="transmembrane region" description="Helical" evidence="7">
    <location>
        <begin position="184"/>
        <end position="206"/>
    </location>
</feature>
<feature type="transmembrane region" description="Helical" evidence="7">
    <location>
        <begin position="291"/>
        <end position="310"/>
    </location>
</feature>
<comment type="subcellular location">
    <subcellularLocation>
        <location evidence="1">Cell membrane</location>
        <topology evidence="1">Multi-pass membrane protein</topology>
    </subcellularLocation>
</comment>
<evidence type="ECO:0000313" key="9">
    <source>
        <dbReference type="Proteomes" id="UP001499841"/>
    </source>
</evidence>
<dbReference type="EMBL" id="BAABBA010000021">
    <property type="protein sequence ID" value="GAA4289086.1"/>
    <property type="molecule type" value="Genomic_DNA"/>
</dbReference>
<name>A0ABP8EYL3_9MICO</name>
<keyword evidence="5 7" id="KW-0472">Membrane</keyword>
<dbReference type="Proteomes" id="UP001499841">
    <property type="component" value="Unassembled WGS sequence"/>
</dbReference>
<evidence type="ECO:0000256" key="7">
    <source>
        <dbReference type="SAM" id="Phobius"/>
    </source>
</evidence>
<evidence type="ECO:0000313" key="8">
    <source>
        <dbReference type="EMBL" id="GAA4289086.1"/>
    </source>
</evidence>
<evidence type="ECO:0000256" key="4">
    <source>
        <dbReference type="ARBA" id="ARBA00022989"/>
    </source>
</evidence>
<dbReference type="PANTHER" id="PTHR32196">
    <property type="entry name" value="ABC TRANSPORTER PERMEASE PROTEIN YPHD-RELATED-RELATED"/>
    <property type="match status" value="1"/>
</dbReference>
<comment type="caution">
    <text evidence="8">The sequence shown here is derived from an EMBL/GenBank/DDBJ whole genome shotgun (WGS) entry which is preliminary data.</text>
</comment>
<dbReference type="CDD" id="cd06579">
    <property type="entry name" value="TM_PBP1_transp_AraH_like"/>
    <property type="match status" value="1"/>
</dbReference>
<feature type="transmembrane region" description="Helical" evidence="7">
    <location>
        <begin position="154"/>
        <end position="172"/>
    </location>
</feature>
<evidence type="ECO:0000256" key="5">
    <source>
        <dbReference type="ARBA" id="ARBA00023136"/>
    </source>
</evidence>
<protein>
    <submittedName>
        <fullName evidence="8">ABC transporter permease</fullName>
    </submittedName>
</protein>
<dbReference type="InterPro" id="IPR001851">
    <property type="entry name" value="ABC_transp_permease"/>
</dbReference>
<keyword evidence="2" id="KW-1003">Cell membrane</keyword>
<proteinExistence type="predicted"/>
<feature type="transmembrane region" description="Helical" evidence="7">
    <location>
        <begin position="115"/>
        <end position="133"/>
    </location>
</feature>
<accession>A0ABP8EYL3</accession>
<keyword evidence="4 7" id="KW-1133">Transmembrane helix</keyword>